<evidence type="ECO:0000256" key="2">
    <source>
        <dbReference type="ARBA" id="ARBA00023125"/>
    </source>
</evidence>
<feature type="transmembrane region" description="Helical" evidence="4">
    <location>
        <begin position="112"/>
        <end position="130"/>
    </location>
</feature>
<feature type="transmembrane region" description="Helical" evidence="4">
    <location>
        <begin position="188"/>
        <end position="212"/>
    </location>
</feature>
<comment type="caution">
    <text evidence="6">The sequence shown here is derived from an EMBL/GenBank/DDBJ whole genome shotgun (WGS) entry which is preliminary data.</text>
</comment>
<name>A0A317ESF1_9SPHI</name>
<gene>
    <name evidence="6" type="ORF">DHW03_05840</name>
</gene>
<evidence type="ECO:0000313" key="7">
    <source>
        <dbReference type="Proteomes" id="UP000245379"/>
    </source>
</evidence>
<dbReference type="InterPro" id="IPR018062">
    <property type="entry name" value="HTH_AraC-typ_CS"/>
</dbReference>
<organism evidence="6 7">
    <name type="scientific">Pedobacter yonginense</name>
    <dbReference type="NCBI Taxonomy" id="651869"/>
    <lineage>
        <taxon>Bacteria</taxon>
        <taxon>Pseudomonadati</taxon>
        <taxon>Bacteroidota</taxon>
        <taxon>Sphingobacteriia</taxon>
        <taxon>Sphingobacteriales</taxon>
        <taxon>Sphingobacteriaceae</taxon>
        <taxon>Pedobacter</taxon>
    </lineage>
</organism>
<feature type="transmembrane region" description="Helical" evidence="4">
    <location>
        <begin position="150"/>
        <end position="167"/>
    </location>
</feature>
<dbReference type="InterPro" id="IPR018060">
    <property type="entry name" value="HTH_AraC"/>
</dbReference>
<dbReference type="OrthoDB" id="9779074at2"/>
<sequence>MLFEFGLQSCLLLIFFFHILVYSFLFFKRSLNQDNYADRLVGWFLLIAALLIVPFMVGFAGWYDNQPYRDVLFFVPFVHSLFIGPLLYFYTRSIFNYSFRIKGMDWLHFLPGFMYLMATIGTSLIDILYYKGYHFTNEGEDADFADWYTLLSTFSVLAYLFLAIRYYNQYKRYTAMATSFADQASLKWLRNFLYAFALLSVLPVVRLILANFEFFERMRYFGPWYYYLGFAIVVYYIAINAFHAVYLPLHKLQFYPSLLSGFEEEKTLAIVETREENNSIASPAKPDAKMIGLGNELVALMEKETLFERSDLTLSEVAKKLGTNQVLLSRVVNQQFGLNFNDYINKYRVNAVIERLSLPAFKNQTLLAIAFDAGFNSKATFNRSFKKFTGKTPKDYLDLCEK</sequence>
<feature type="domain" description="HTH araC/xylS-type" evidence="5">
    <location>
        <begin position="295"/>
        <end position="399"/>
    </location>
</feature>
<evidence type="ECO:0000313" key="6">
    <source>
        <dbReference type="EMBL" id="PWS29335.1"/>
    </source>
</evidence>
<dbReference type="PANTHER" id="PTHR43280:SF29">
    <property type="entry name" value="ARAC-FAMILY TRANSCRIPTIONAL REGULATOR"/>
    <property type="match status" value="1"/>
</dbReference>
<dbReference type="Gene3D" id="1.10.10.60">
    <property type="entry name" value="Homeodomain-like"/>
    <property type="match status" value="2"/>
</dbReference>
<dbReference type="SMART" id="SM00342">
    <property type="entry name" value="HTH_ARAC"/>
    <property type="match status" value="1"/>
</dbReference>
<keyword evidence="4" id="KW-1133">Transmembrane helix</keyword>
<dbReference type="GO" id="GO:0003700">
    <property type="term" value="F:DNA-binding transcription factor activity"/>
    <property type="evidence" value="ECO:0007669"/>
    <property type="project" value="InterPro"/>
</dbReference>
<keyword evidence="2" id="KW-0238">DNA-binding</keyword>
<evidence type="ECO:0000256" key="1">
    <source>
        <dbReference type="ARBA" id="ARBA00023015"/>
    </source>
</evidence>
<feature type="transmembrane region" description="Helical" evidence="4">
    <location>
        <begin position="40"/>
        <end position="59"/>
    </location>
</feature>
<feature type="transmembrane region" description="Helical" evidence="4">
    <location>
        <begin position="224"/>
        <end position="249"/>
    </location>
</feature>
<keyword evidence="4" id="KW-0812">Transmembrane</keyword>
<keyword evidence="1" id="KW-0805">Transcription regulation</keyword>
<dbReference type="PROSITE" id="PS00041">
    <property type="entry name" value="HTH_ARAC_FAMILY_1"/>
    <property type="match status" value="1"/>
</dbReference>
<dbReference type="SUPFAM" id="SSF46689">
    <property type="entry name" value="Homeodomain-like"/>
    <property type="match status" value="1"/>
</dbReference>
<feature type="transmembrane region" description="Helical" evidence="4">
    <location>
        <begin position="6"/>
        <end position="28"/>
    </location>
</feature>
<dbReference type="InterPro" id="IPR009057">
    <property type="entry name" value="Homeodomain-like_sf"/>
</dbReference>
<dbReference type="RefSeq" id="WP_109924764.1">
    <property type="nucleotide sequence ID" value="NZ_QGNZ01000001.1"/>
</dbReference>
<dbReference type="PANTHER" id="PTHR43280">
    <property type="entry name" value="ARAC-FAMILY TRANSCRIPTIONAL REGULATOR"/>
    <property type="match status" value="1"/>
</dbReference>
<keyword evidence="4" id="KW-0472">Membrane</keyword>
<feature type="transmembrane region" description="Helical" evidence="4">
    <location>
        <begin position="71"/>
        <end position="91"/>
    </location>
</feature>
<evidence type="ECO:0000259" key="5">
    <source>
        <dbReference type="PROSITE" id="PS01124"/>
    </source>
</evidence>
<reference evidence="6 7" key="1">
    <citation type="submission" date="2018-05" db="EMBL/GenBank/DDBJ databases">
        <title>Pedobacter paludis sp. nov., isolated from wetland soil.</title>
        <authorList>
            <person name="Zhang Y."/>
            <person name="Wang G."/>
        </authorList>
    </citation>
    <scope>NUCLEOTIDE SEQUENCE [LARGE SCALE GENOMIC DNA]</scope>
    <source>
        <strain evidence="6 7">KCTC22721</strain>
    </source>
</reference>
<dbReference type="GO" id="GO:0043565">
    <property type="term" value="F:sequence-specific DNA binding"/>
    <property type="evidence" value="ECO:0007669"/>
    <property type="project" value="InterPro"/>
</dbReference>
<dbReference type="EMBL" id="QGNZ01000001">
    <property type="protein sequence ID" value="PWS29335.1"/>
    <property type="molecule type" value="Genomic_DNA"/>
</dbReference>
<dbReference type="Proteomes" id="UP000245379">
    <property type="component" value="Unassembled WGS sequence"/>
</dbReference>
<evidence type="ECO:0000256" key="3">
    <source>
        <dbReference type="ARBA" id="ARBA00023163"/>
    </source>
</evidence>
<keyword evidence="7" id="KW-1185">Reference proteome</keyword>
<accession>A0A317ESF1</accession>
<proteinExistence type="predicted"/>
<dbReference type="AlphaFoldDB" id="A0A317ESF1"/>
<dbReference type="Pfam" id="PF12833">
    <property type="entry name" value="HTH_18"/>
    <property type="match status" value="1"/>
</dbReference>
<evidence type="ECO:0000256" key="4">
    <source>
        <dbReference type="SAM" id="Phobius"/>
    </source>
</evidence>
<keyword evidence="3" id="KW-0804">Transcription</keyword>
<protein>
    <submittedName>
        <fullName evidence="6">AraC family transcriptional regulator</fullName>
    </submittedName>
</protein>
<dbReference type="PROSITE" id="PS01124">
    <property type="entry name" value="HTH_ARAC_FAMILY_2"/>
    <property type="match status" value="1"/>
</dbReference>